<reference evidence="2" key="2">
    <citation type="submission" date="2008-12" db="EMBL/GenBank/DDBJ databases">
        <title>Annotation of Streptomyces roseosporus strain NRRL 15998.</title>
        <authorList>
            <consortium name="The Broad Institute Genome Sequencing Platform"/>
            <consortium name="Broad Institute Microbial Sequencing Center"/>
            <person name="Fischbach M."/>
            <person name="Ward D."/>
            <person name="Young S."/>
            <person name="Kodira C.D."/>
            <person name="Zeng Q."/>
            <person name="Koehrsen M."/>
            <person name="Godfrey P."/>
            <person name="Alvarado L."/>
            <person name="Berlin A.M."/>
            <person name="Borenstein D."/>
            <person name="Chen Z."/>
            <person name="Engels R."/>
            <person name="Freedman E."/>
            <person name="Gellesch M."/>
            <person name="Goldberg J."/>
            <person name="Griggs A."/>
            <person name="Gujja S."/>
            <person name="Heiman D.I."/>
            <person name="Hepburn T.A."/>
            <person name="Howarth C."/>
            <person name="Jen D."/>
            <person name="Larson L."/>
            <person name="Lewis B."/>
            <person name="Mehta T."/>
            <person name="Park D."/>
            <person name="Pearson M."/>
            <person name="Roberts A."/>
            <person name="Saif S."/>
            <person name="Shea T.D."/>
            <person name="Shenoy N."/>
            <person name="Sisk P."/>
            <person name="Stolte C."/>
            <person name="Sykes S.N."/>
            <person name="Walk T."/>
            <person name="White J."/>
            <person name="Yandava C."/>
            <person name="Straight P."/>
            <person name="Clardy J."/>
            <person name="Hung D."/>
            <person name="Kolter R."/>
            <person name="Mekalanos J."/>
            <person name="Walker S."/>
            <person name="Walsh C.T."/>
            <person name="Wieland B.L.C."/>
            <person name="Ilzarbe M."/>
            <person name="Galagan J."/>
            <person name="Nusbaum C."/>
            <person name="Birren B."/>
        </authorList>
    </citation>
    <scope>NUCLEOTIDE SEQUENCE [LARGE SCALE GENOMIC DNA]</scope>
    <source>
        <strain evidence="2">NRRL 15998</strain>
    </source>
</reference>
<protein>
    <recommendedName>
        <fullName evidence="3">Cysteine dioxygenase</fullName>
    </recommendedName>
</protein>
<reference evidence="2" key="1">
    <citation type="submission" date="2008-10" db="EMBL/GenBank/DDBJ databases">
        <authorList>
            <person name="Molnar K."/>
        </authorList>
    </citation>
    <scope>NUCLEOTIDE SEQUENCE [LARGE SCALE GENOMIC DNA]</scope>
    <source>
        <strain evidence="2">NRRL 15998</strain>
    </source>
</reference>
<dbReference type="Proteomes" id="UP000003986">
    <property type="component" value="Unassembled WGS sequence"/>
</dbReference>
<sequence length="216" mass="24225">MTIDWSDLRSAHRECRSVLRRLAADRPLLTTLVARLEDDAELFADADHHPVMDRLTLWHDADRGIYLRLHISPGTNELIPHDHKYSFTSYILSGSYTHVWRRRAEGAYAGEFTSQQVPLGLVTHEKAGSCYTLGYSLVHQTVMEANTVTLFMRGPREQNRSYAALDLLDRQNLGEDSASAGAVVKRHTDGARALEPDEYAELRGRLTAAGLLEPVA</sequence>
<evidence type="ECO:0000313" key="1">
    <source>
        <dbReference type="EMBL" id="EFE76464.2"/>
    </source>
</evidence>
<evidence type="ECO:0000313" key="2">
    <source>
        <dbReference type="Proteomes" id="UP000003986"/>
    </source>
</evidence>
<dbReference type="InterPro" id="IPR011051">
    <property type="entry name" value="RmlC_Cupin_sf"/>
</dbReference>
<name>D6ABF9_STRFL</name>
<dbReference type="SUPFAM" id="SSF51182">
    <property type="entry name" value="RmlC-like cupins"/>
    <property type="match status" value="1"/>
</dbReference>
<accession>D6ABF9</accession>
<proteinExistence type="predicted"/>
<dbReference type="AlphaFoldDB" id="D6ABF9"/>
<organism evidence="1 2">
    <name type="scientific">Streptomyces filamentosus NRRL 15998</name>
    <dbReference type="NCBI Taxonomy" id="457431"/>
    <lineage>
        <taxon>Bacteria</taxon>
        <taxon>Bacillati</taxon>
        <taxon>Actinomycetota</taxon>
        <taxon>Actinomycetes</taxon>
        <taxon>Kitasatosporales</taxon>
        <taxon>Streptomycetaceae</taxon>
        <taxon>Streptomyces</taxon>
    </lineage>
</organism>
<evidence type="ECO:0008006" key="3">
    <source>
        <dbReference type="Google" id="ProtNLM"/>
    </source>
</evidence>
<gene>
    <name evidence="1" type="ORF">SSGG_03831</name>
</gene>
<dbReference type="EMBL" id="DS999644">
    <property type="protein sequence ID" value="EFE76464.2"/>
    <property type="molecule type" value="Genomic_DNA"/>
</dbReference>